<evidence type="ECO:0008006" key="4">
    <source>
        <dbReference type="Google" id="ProtNLM"/>
    </source>
</evidence>
<evidence type="ECO:0000313" key="2">
    <source>
        <dbReference type="EMBL" id="MCF4005795.1"/>
    </source>
</evidence>
<sequence>MASSQATAPKESFPAYEGRMHYVEGYHPSSLSAPHSSLQRSSTWIGMGFVLASLAGFGILVFGVASVLWNPNQAGMFFLVLGAILAVAFLVIGFGLIHYGRRYYRSYVKETGHHF</sequence>
<dbReference type="RefSeq" id="WP_236117596.1">
    <property type="nucleotide sequence ID" value="NZ_JAKGSI010000001.1"/>
</dbReference>
<dbReference type="Proteomes" id="UP001139336">
    <property type="component" value="Unassembled WGS sequence"/>
</dbReference>
<reference evidence="2" key="1">
    <citation type="submission" date="2022-01" db="EMBL/GenBank/DDBJ databases">
        <title>Corynebacterium sp. nov isolated from isolated from the feces of the greater white-fronted geese (Anser albifrons) at Poyang Lake, PR China.</title>
        <authorList>
            <person name="Liu Q."/>
        </authorList>
    </citation>
    <scope>NUCLEOTIDE SEQUENCE</scope>
    <source>
        <strain evidence="2">JCM 32435</strain>
    </source>
</reference>
<organism evidence="2 3">
    <name type="scientific">Corynebacterium uropygiale</name>
    <dbReference type="NCBI Taxonomy" id="1775911"/>
    <lineage>
        <taxon>Bacteria</taxon>
        <taxon>Bacillati</taxon>
        <taxon>Actinomycetota</taxon>
        <taxon>Actinomycetes</taxon>
        <taxon>Mycobacteriales</taxon>
        <taxon>Corynebacteriaceae</taxon>
        <taxon>Corynebacterium</taxon>
    </lineage>
</organism>
<comment type="caution">
    <text evidence="2">The sequence shown here is derived from an EMBL/GenBank/DDBJ whole genome shotgun (WGS) entry which is preliminary data.</text>
</comment>
<accession>A0A9X1TX93</accession>
<dbReference type="AlphaFoldDB" id="A0A9X1TX93"/>
<feature type="transmembrane region" description="Helical" evidence="1">
    <location>
        <begin position="75"/>
        <end position="99"/>
    </location>
</feature>
<keyword evidence="1" id="KW-0812">Transmembrane</keyword>
<gene>
    <name evidence="2" type="ORF">L1O03_01200</name>
</gene>
<protein>
    <recommendedName>
        <fullName evidence="4">Transmembrane protein</fullName>
    </recommendedName>
</protein>
<keyword evidence="1" id="KW-0472">Membrane</keyword>
<proteinExistence type="predicted"/>
<dbReference type="EMBL" id="JAKGSI010000001">
    <property type="protein sequence ID" value="MCF4005795.1"/>
    <property type="molecule type" value="Genomic_DNA"/>
</dbReference>
<keyword evidence="3" id="KW-1185">Reference proteome</keyword>
<keyword evidence="1" id="KW-1133">Transmembrane helix</keyword>
<evidence type="ECO:0000313" key="3">
    <source>
        <dbReference type="Proteomes" id="UP001139336"/>
    </source>
</evidence>
<name>A0A9X1TX93_9CORY</name>
<feature type="transmembrane region" description="Helical" evidence="1">
    <location>
        <begin position="44"/>
        <end position="69"/>
    </location>
</feature>
<evidence type="ECO:0000256" key="1">
    <source>
        <dbReference type="SAM" id="Phobius"/>
    </source>
</evidence>